<dbReference type="PROSITE" id="PS51257">
    <property type="entry name" value="PROKAR_LIPOPROTEIN"/>
    <property type="match status" value="1"/>
</dbReference>
<evidence type="ECO:0008006" key="4">
    <source>
        <dbReference type="Google" id="ProtNLM"/>
    </source>
</evidence>
<gene>
    <name evidence="2" type="ORF">A1sIA56_00380</name>
</gene>
<evidence type="ECO:0000256" key="1">
    <source>
        <dbReference type="SAM" id="SignalP"/>
    </source>
</evidence>
<accession>A0A249KF21</accession>
<dbReference type="KEGG" id="psuf:A1sIA56_00380"/>
<dbReference type="AlphaFoldDB" id="A0A249KF21"/>
<dbReference type="Proteomes" id="UP000217215">
    <property type="component" value="Chromosome"/>
</dbReference>
<protein>
    <recommendedName>
        <fullName evidence="4">Lipoprotein</fullName>
    </recommendedName>
</protein>
<dbReference type="RefSeq" id="WP_095672997.1">
    <property type="nucleotide sequence ID" value="NZ_CP016773.1"/>
</dbReference>
<evidence type="ECO:0000313" key="2">
    <source>
        <dbReference type="EMBL" id="ASY15403.1"/>
    </source>
</evidence>
<evidence type="ECO:0000313" key="3">
    <source>
        <dbReference type="Proteomes" id="UP000217215"/>
    </source>
</evidence>
<name>A0A249KF21_9ACTN</name>
<dbReference type="EMBL" id="CP016773">
    <property type="protein sequence ID" value="ASY15403.1"/>
    <property type="molecule type" value="Genomic_DNA"/>
</dbReference>
<reference evidence="2 3" key="1">
    <citation type="submission" date="2016-07" db="EMBL/GenBank/DDBJ databases">
        <title>High microdiversification within the ubiquitous acI lineage of Actinobacteria.</title>
        <authorList>
            <person name="Neuenschwander S.M."/>
            <person name="Salcher M."/>
            <person name="Ghai R."/>
            <person name="Pernthaler J."/>
        </authorList>
    </citation>
    <scope>NUCLEOTIDE SEQUENCE [LARGE SCALE GENOMIC DNA]</scope>
    <source>
        <strain evidence="2">MMS-IA-56</strain>
    </source>
</reference>
<sequence>MRRPHIKNFSIALITSALALSLTACSGAGPNASTRLIKQVTDGAEAMVKTDGNDLSITNLLLVATEDGSAVVVGTIVNYMDENDALLGISAGGTSATISGEQNLVKNQPLRFEGEQATSKAVFAGVGAQAGRNVQLQLAFARAGVVTVNAIIRDKRDDYANVTK</sequence>
<feature type="chain" id="PRO_5038726645" description="Lipoprotein" evidence="1">
    <location>
        <begin position="20"/>
        <end position="164"/>
    </location>
</feature>
<keyword evidence="1" id="KW-0732">Signal</keyword>
<feature type="signal peptide" evidence="1">
    <location>
        <begin position="1"/>
        <end position="19"/>
    </location>
</feature>
<keyword evidence="3" id="KW-1185">Reference proteome</keyword>
<organism evidence="2 3">
    <name type="scientific">Candidatus Planktophila sulfonica</name>
    <dbReference type="NCBI Taxonomy" id="1884904"/>
    <lineage>
        <taxon>Bacteria</taxon>
        <taxon>Bacillati</taxon>
        <taxon>Actinomycetota</taxon>
        <taxon>Actinomycetes</taxon>
        <taxon>Candidatus Nanopelagicales</taxon>
        <taxon>Candidatus Nanopelagicaceae</taxon>
        <taxon>Candidatus Planktophila</taxon>
    </lineage>
</organism>
<dbReference type="OrthoDB" id="5189400at2"/>
<proteinExistence type="predicted"/>